<dbReference type="AlphaFoldDB" id="A0A0E9UP74"/>
<reference evidence="1" key="1">
    <citation type="submission" date="2014-11" db="EMBL/GenBank/DDBJ databases">
        <authorList>
            <person name="Amaro Gonzalez C."/>
        </authorList>
    </citation>
    <scope>NUCLEOTIDE SEQUENCE</scope>
</reference>
<evidence type="ECO:0000313" key="1">
    <source>
        <dbReference type="EMBL" id="JAH67597.1"/>
    </source>
</evidence>
<name>A0A0E9UP74_ANGAN</name>
<sequence length="44" mass="5111">MGKFKINFSFYSSDFSLDISEHTANILTTLFSFGRGYYSFKRVS</sequence>
<protein>
    <submittedName>
        <fullName evidence="1">Uncharacterized protein</fullName>
    </submittedName>
</protein>
<accession>A0A0E9UP74</accession>
<organism evidence="1">
    <name type="scientific">Anguilla anguilla</name>
    <name type="common">European freshwater eel</name>
    <name type="synonym">Muraena anguilla</name>
    <dbReference type="NCBI Taxonomy" id="7936"/>
    <lineage>
        <taxon>Eukaryota</taxon>
        <taxon>Metazoa</taxon>
        <taxon>Chordata</taxon>
        <taxon>Craniata</taxon>
        <taxon>Vertebrata</taxon>
        <taxon>Euteleostomi</taxon>
        <taxon>Actinopterygii</taxon>
        <taxon>Neopterygii</taxon>
        <taxon>Teleostei</taxon>
        <taxon>Anguilliformes</taxon>
        <taxon>Anguillidae</taxon>
        <taxon>Anguilla</taxon>
    </lineage>
</organism>
<reference evidence="1" key="2">
    <citation type="journal article" date="2015" name="Fish Shellfish Immunol.">
        <title>Early steps in the European eel (Anguilla anguilla)-Vibrio vulnificus interaction in the gills: Role of the RtxA13 toxin.</title>
        <authorList>
            <person name="Callol A."/>
            <person name="Pajuelo D."/>
            <person name="Ebbesson L."/>
            <person name="Teles M."/>
            <person name="MacKenzie S."/>
            <person name="Amaro C."/>
        </authorList>
    </citation>
    <scope>NUCLEOTIDE SEQUENCE</scope>
</reference>
<dbReference type="EMBL" id="GBXM01040980">
    <property type="protein sequence ID" value="JAH67597.1"/>
    <property type="molecule type" value="Transcribed_RNA"/>
</dbReference>
<proteinExistence type="predicted"/>